<keyword evidence="9" id="KW-1185">Reference proteome</keyword>
<dbReference type="AlphaFoldDB" id="A0AAU9IK91"/>
<evidence type="ECO:0000256" key="2">
    <source>
        <dbReference type="ARBA" id="ARBA00006972"/>
    </source>
</evidence>
<dbReference type="InterPro" id="IPR022775">
    <property type="entry name" value="AP_mu_sigma_su"/>
</dbReference>
<dbReference type="Pfam" id="PF01217">
    <property type="entry name" value="Clat_adaptor_s"/>
    <property type="match status" value="1"/>
</dbReference>
<dbReference type="EMBL" id="CAJZBQ010000011">
    <property type="protein sequence ID" value="CAG9313918.1"/>
    <property type="molecule type" value="Genomic_DNA"/>
</dbReference>
<dbReference type="PIRSF" id="PIRSF015588">
    <property type="entry name" value="AP_complex_sigma"/>
    <property type="match status" value="1"/>
</dbReference>
<evidence type="ECO:0000313" key="8">
    <source>
        <dbReference type="EMBL" id="CAG9313918.1"/>
    </source>
</evidence>
<dbReference type="SUPFAM" id="SSF64356">
    <property type="entry name" value="SNARE-like"/>
    <property type="match status" value="1"/>
</dbReference>
<organism evidence="8 9">
    <name type="scientific">Blepharisma stoltei</name>
    <dbReference type="NCBI Taxonomy" id="1481888"/>
    <lineage>
        <taxon>Eukaryota</taxon>
        <taxon>Sar</taxon>
        <taxon>Alveolata</taxon>
        <taxon>Ciliophora</taxon>
        <taxon>Postciliodesmatophora</taxon>
        <taxon>Heterotrichea</taxon>
        <taxon>Heterotrichida</taxon>
        <taxon>Blepharismidae</taxon>
        <taxon>Blepharisma</taxon>
    </lineage>
</organism>
<evidence type="ECO:0000256" key="6">
    <source>
        <dbReference type="PIRNR" id="PIRNR015588"/>
    </source>
</evidence>
<name>A0AAU9IK91_9CILI</name>
<sequence>MIKAVIIFNTAGKHRLVKFYEEIPHDKKNEIIANLFKECTKRGEYSCNFIEESNLWRGCKVIFRLYATLYIVFVVDEAENELGILDLIQVFVEVLDKAFENVCELDLVFHPERAYALLEELVMGGMVIETNISEIWKISQNMIALERKS</sequence>
<evidence type="ECO:0000259" key="7">
    <source>
        <dbReference type="Pfam" id="PF01217"/>
    </source>
</evidence>
<dbReference type="GO" id="GO:0006886">
    <property type="term" value="P:intracellular protein transport"/>
    <property type="evidence" value="ECO:0007669"/>
    <property type="project" value="UniProtKB-UniRule"/>
</dbReference>
<comment type="subcellular location">
    <subcellularLocation>
        <location evidence="1">Endomembrane system</location>
    </subcellularLocation>
</comment>
<proteinExistence type="inferred from homology"/>
<dbReference type="InterPro" id="IPR016635">
    <property type="entry name" value="AP_complex_ssu"/>
</dbReference>
<dbReference type="GO" id="GO:0012505">
    <property type="term" value="C:endomembrane system"/>
    <property type="evidence" value="ECO:0007669"/>
    <property type="project" value="UniProtKB-SubCell"/>
</dbReference>
<gene>
    <name evidence="8" type="ORF">BSTOLATCC_MIC9719</name>
</gene>
<evidence type="ECO:0000256" key="4">
    <source>
        <dbReference type="ARBA" id="ARBA00022927"/>
    </source>
</evidence>
<comment type="caution">
    <text evidence="8">The sequence shown here is derived from an EMBL/GenBank/DDBJ whole genome shotgun (WGS) entry which is preliminary data.</text>
</comment>
<dbReference type="Gene3D" id="3.30.450.60">
    <property type="match status" value="1"/>
</dbReference>
<accession>A0AAU9IK91</accession>
<evidence type="ECO:0000256" key="3">
    <source>
        <dbReference type="ARBA" id="ARBA00022448"/>
    </source>
</evidence>
<protein>
    <recommendedName>
        <fullName evidence="6">AP complex subunit sigma</fullName>
    </recommendedName>
</protein>
<dbReference type="Proteomes" id="UP001162131">
    <property type="component" value="Unassembled WGS sequence"/>
</dbReference>
<evidence type="ECO:0000313" key="9">
    <source>
        <dbReference type="Proteomes" id="UP001162131"/>
    </source>
</evidence>
<evidence type="ECO:0000256" key="5">
    <source>
        <dbReference type="ARBA" id="ARBA00023136"/>
    </source>
</evidence>
<comment type="similarity">
    <text evidence="2 6">Belongs to the adaptor complexes small subunit family.</text>
</comment>
<keyword evidence="3 6" id="KW-0813">Transport</keyword>
<evidence type="ECO:0000256" key="1">
    <source>
        <dbReference type="ARBA" id="ARBA00004308"/>
    </source>
</evidence>
<dbReference type="PANTHER" id="PTHR11753">
    <property type="entry name" value="ADAPTOR COMPLEXES SMALL SUBUNIT FAMILY"/>
    <property type="match status" value="1"/>
</dbReference>
<feature type="domain" description="AP complex mu/sigma subunit" evidence="7">
    <location>
        <begin position="1"/>
        <end position="137"/>
    </location>
</feature>
<keyword evidence="5 6" id="KW-0472">Membrane</keyword>
<keyword evidence="4 6" id="KW-0653">Protein transport</keyword>
<dbReference type="InterPro" id="IPR011012">
    <property type="entry name" value="Longin-like_dom_sf"/>
</dbReference>
<reference evidence="8" key="1">
    <citation type="submission" date="2021-09" db="EMBL/GenBank/DDBJ databases">
        <authorList>
            <consortium name="AG Swart"/>
            <person name="Singh M."/>
            <person name="Singh A."/>
            <person name="Seah K."/>
            <person name="Emmerich C."/>
        </authorList>
    </citation>
    <scope>NUCLEOTIDE SEQUENCE</scope>
    <source>
        <strain evidence="8">ATCC30299</strain>
    </source>
</reference>